<name>A0A6G9H489_9ACTN</name>
<dbReference type="GO" id="GO:0043531">
    <property type="term" value="F:ADP binding"/>
    <property type="evidence" value="ECO:0007669"/>
    <property type="project" value="InterPro"/>
</dbReference>
<dbReference type="PRINTS" id="PR00364">
    <property type="entry name" value="DISEASERSIST"/>
</dbReference>
<organism evidence="3 4">
    <name type="scientific">Streptomyces liangshanensis</name>
    <dbReference type="NCBI Taxonomy" id="2717324"/>
    <lineage>
        <taxon>Bacteria</taxon>
        <taxon>Bacillati</taxon>
        <taxon>Actinomycetota</taxon>
        <taxon>Actinomycetes</taxon>
        <taxon>Kitasatosporales</taxon>
        <taxon>Streptomycetaceae</taxon>
        <taxon>Streptomyces</taxon>
    </lineage>
</organism>
<dbReference type="Gene3D" id="1.25.40.10">
    <property type="entry name" value="Tetratricopeptide repeat domain"/>
    <property type="match status" value="1"/>
</dbReference>
<reference evidence="3 4" key="1">
    <citation type="submission" date="2020-03" db="EMBL/GenBank/DDBJ databases">
        <title>A novel species.</title>
        <authorList>
            <person name="Gao J."/>
        </authorList>
    </citation>
    <scope>NUCLEOTIDE SEQUENCE [LARGE SCALE GENOMIC DNA]</scope>
    <source>
        <strain evidence="3 4">QMT-12</strain>
    </source>
</reference>
<protein>
    <submittedName>
        <fullName evidence="3">Tetratricopeptide repeat protein</fullName>
    </submittedName>
</protein>
<evidence type="ECO:0000313" key="3">
    <source>
        <dbReference type="EMBL" id="QIQ05116.1"/>
    </source>
</evidence>
<sequence length="915" mass="103040">MNAKGRGGTLSGSMRLALFALLVMAEGYRCSEDQIIEALWPEKREGGRRRVHRLVSDLRDVFGKGAVINEGRGTYVLIVKSMSLDVLRFRTGVREARGLQGRKRFDRLVEALNEWPAGAEALHGLVGRPFALLRENLINERMHALHDLLETAWQIREIEWLRAETQKWIREAQDDPTIFRFYLKARSGDKSSRQELKTMMRKWRKNNGDPDEELRRAMDTVLGRVSAVRRSFEPVPDQLPREGRTPRGQDDLLEEVESLVKARLASGRGASIAVSGMPGVGKSTVLLNLAWRLRSKFPDGVLYFNMRGFSGADVRPATTEEVLDSFLAALPPFMSNGSCEAKSGAFRSLVAQRAMLIVLDDVRNAEQILPLLPGTGLSTVLVASRQKLAGLQSLQEVEFRTVEPPEEAAALEILWQYVPVSDRRGHEQAFVNLVRFCERLPLALVILAWRLRNLPVRAVSRLAQEMEDECSRLDHLEHPSERSVMTVLQCSARLLSPAARLLLRRLSVHPGPTVRWEAVMHLNSGESEMNSSRALEELIEANLVECQSKRFRLHDLVRSFSRHRMELDLSDSVIDFEKKTVLNILEYQLHCIRSCDKVLNPRRVLPIGEPEGFGVYVPESRGEAMSCLDEEYPAALPCIELAHEWKSERHMWMLPMALVAYQWQRNRLSDAMKWLRMAVDTAETFASAPDLAMVHRMIAGTQWRSKQFNLAESTLRRSIALSKDDESAAGRLSLAHSLQAYGVALRKKNQQVEHTVGNEAVDGGSLGCFQWALSLFRELSDRAGEAAALNGLGTLHHDRGEYDDALRICAEALRVVESTSDRAGYANTLCTLAKIHVSRAEREEAFDLYRKSAAVYQGIDDWAGEDDVLCRFADALVMDGRIAEAEAALERVLALRERMGTADVEQVRSRLEGLR</sequence>
<evidence type="ECO:0000256" key="1">
    <source>
        <dbReference type="PROSITE-ProRule" id="PRU00339"/>
    </source>
</evidence>
<dbReference type="SUPFAM" id="SSF52540">
    <property type="entry name" value="P-loop containing nucleoside triphosphate hydrolases"/>
    <property type="match status" value="1"/>
</dbReference>
<dbReference type="SMART" id="SM00028">
    <property type="entry name" value="TPR"/>
    <property type="match status" value="4"/>
</dbReference>
<keyword evidence="4" id="KW-1185">Reference proteome</keyword>
<proteinExistence type="predicted"/>
<gene>
    <name evidence="3" type="ORF">HA039_25100</name>
</gene>
<dbReference type="SUPFAM" id="SSF48452">
    <property type="entry name" value="TPR-like"/>
    <property type="match status" value="2"/>
</dbReference>
<dbReference type="Gene3D" id="3.40.50.300">
    <property type="entry name" value="P-loop containing nucleotide triphosphate hydrolases"/>
    <property type="match status" value="1"/>
</dbReference>
<dbReference type="SUPFAM" id="SSF46894">
    <property type="entry name" value="C-terminal effector domain of the bipartite response regulators"/>
    <property type="match status" value="1"/>
</dbReference>
<dbReference type="GO" id="GO:0006355">
    <property type="term" value="P:regulation of DNA-templated transcription"/>
    <property type="evidence" value="ECO:0007669"/>
    <property type="project" value="InterPro"/>
</dbReference>
<dbReference type="Gene3D" id="1.10.10.10">
    <property type="entry name" value="Winged helix-like DNA-binding domain superfamily/Winged helix DNA-binding domain"/>
    <property type="match status" value="1"/>
</dbReference>
<feature type="domain" description="AAA+ ATPase" evidence="2">
    <location>
        <begin position="268"/>
        <end position="407"/>
    </location>
</feature>
<dbReference type="Pfam" id="PF13424">
    <property type="entry name" value="TPR_12"/>
    <property type="match status" value="1"/>
</dbReference>
<evidence type="ECO:0000313" key="4">
    <source>
        <dbReference type="Proteomes" id="UP000501179"/>
    </source>
</evidence>
<feature type="repeat" description="TPR" evidence="1">
    <location>
        <begin position="786"/>
        <end position="819"/>
    </location>
</feature>
<dbReference type="GO" id="GO:0003677">
    <property type="term" value="F:DNA binding"/>
    <property type="evidence" value="ECO:0007669"/>
    <property type="project" value="InterPro"/>
</dbReference>
<dbReference type="RefSeq" id="WP_167033629.1">
    <property type="nucleotide sequence ID" value="NZ_CP050177.1"/>
</dbReference>
<dbReference type="PANTHER" id="PTHR47691:SF3">
    <property type="entry name" value="HTH-TYPE TRANSCRIPTIONAL REGULATOR RV0890C-RELATED"/>
    <property type="match status" value="1"/>
</dbReference>
<evidence type="ECO:0000259" key="2">
    <source>
        <dbReference type="SMART" id="SM00382"/>
    </source>
</evidence>
<dbReference type="PROSITE" id="PS50005">
    <property type="entry name" value="TPR"/>
    <property type="match status" value="1"/>
</dbReference>
<keyword evidence="1" id="KW-0802">TPR repeat</keyword>
<dbReference type="InterPro" id="IPR016032">
    <property type="entry name" value="Sig_transdc_resp-reg_C-effctor"/>
</dbReference>
<dbReference type="InterPro" id="IPR003593">
    <property type="entry name" value="AAA+_ATPase"/>
</dbReference>
<dbReference type="AlphaFoldDB" id="A0A6G9H489"/>
<dbReference type="PANTHER" id="PTHR47691">
    <property type="entry name" value="REGULATOR-RELATED"/>
    <property type="match status" value="1"/>
</dbReference>
<dbReference type="KEGG" id="slia:HA039_25100"/>
<dbReference type="InterPro" id="IPR011990">
    <property type="entry name" value="TPR-like_helical_dom_sf"/>
</dbReference>
<dbReference type="Proteomes" id="UP000501179">
    <property type="component" value="Chromosome"/>
</dbReference>
<dbReference type="SMART" id="SM00382">
    <property type="entry name" value="AAA"/>
    <property type="match status" value="1"/>
</dbReference>
<dbReference type="EMBL" id="CP050177">
    <property type="protein sequence ID" value="QIQ05116.1"/>
    <property type="molecule type" value="Genomic_DNA"/>
</dbReference>
<accession>A0A6G9H489</accession>
<dbReference type="InterPro" id="IPR027417">
    <property type="entry name" value="P-loop_NTPase"/>
</dbReference>
<dbReference type="InterPro" id="IPR019734">
    <property type="entry name" value="TPR_rpt"/>
</dbReference>
<dbReference type="InterPro" id="IPR036388">
    <property type="entry name" value="WH-like_DNA-bd_sf"/>
</dbReference>